<dbReference type="SUPFAM" id="SSF53067">
    <property type="entry name" value="Actin-like ATPase domain"/>
    <property type="match status" value="1"/>
</dbReference>
<comment type="similarity">
    <text evidence="6">Belongs to the hexokinase family.</text>
</comment>
<comment type="pathway">
    <text evidence="1">Carbohydrate degradation; glycolysis; D-glyceraldehyde 3-phosphate and glycerone phosphate from D-glucose: step 1/4.</text>
</comment>
<keyword evidence="6" id="KW-0067">ATP-binding</keyword>
<dbReference type="InterPro" id="IPR043129">
    <property type="entry name" value="ATPase_NBD"/>
</dbReference>
<evidence type="ECO:0000256" key="6">
    <source>
        <dbReference type="RuleBase" id="RU362007"/>
    </source>
</evidence>
<dbReference type="Gene3D" id="1.10.287.1250">
    <property type="match status" value="1"/>
</dbReference>
<protein>
    <recommendedName>
        <fullName evidence="6">Phosphotransferase</fullName>
        <ecNumber evidence="6">2.7.1.-</ecNumber>
    </recommendedName>
</protein>
<evidence type="ECO:0000256" key="4">
    <source>
        <dbReference type="ARBA" id="ARBA00044613"/>
    </source>
</evidence>
<reference evidence="8 9" key="1">
    <citation type="submission" date="2023-04" db="EMBL/GenBank/DDBJ databases">
        <title>Genome of Basidiobolus ranarum AG-B5.</title>
        <authorList>
            <person name="Stajich J.E."/>
            <person name="Carter-House D."/>
            <person name="Gryganskyi A."/>
        </authorList>
    </citation>
    <scope>NUCLEOTIDE SEQUENCE [LARGE SCALE GENOMIC DNA]</scope>
    <source>
        <strain evidence="8 9">AG-B5</strain>
    </source>
</reference>
<dbReference type="Pfam" id="PF00349">
    <property type="entry name" value="Hexokinase_1"/>
    <property type="match status" value="1"/>
</dbReference>
<keyword evidence="6" id="KW-0808">Transferase</keyword>
<comment type="catalytic activity">
    <reaction evidence="4">
        <text>a D-hexose + ATP = a D-hexose 6-phosphate + ADP + H(+)</text>
        <dbReference type="Rhea" id="RHEA:22740"/>
        <dbReference type="ChEBI" id="CHEBI:4194"/>
        <dbReference type="ChEBI" id="CHEBI:15378"/>
        <dbReference type="ChEBI" id="CHEBI:30616"/>
        <dbReference type="ChEBI" id="CHEBI:229467"/>
        <dbReference type="ChEBI" id="CHEBI:456216"/>
        <dbReference type="EC" id="2.7.1.1"/>
    </reaction>
    <physiologicalReaction direction="left-to-right" evidence="4">
        <dbReference type="Rhea" id="RHEA:22741"/>
    </physiologicalReaction>
</comment>
<dbReference type="PANTHER" id="PTHR19443">
    <property type="entry name" value="HEXOKINASE"/>
    <property type="match status" value="1"/>
</dbReference>
<feature type="non-terminal residue" evidence="8">
    <location>
        <position position="83"/>
    </location>
</feature>
<accession>A0ABR2WFP2</accession>
<evidence type="ECO:0000313" key="9">
    <source>
        <dbReference type="Proteomes" id="UP001479436"/>
    </source>
</evidence>
<dbReference type="InterPro" id="IPR001312">
    <property type="entry name" value="Hexokinase"/>
</dbReference>
<comment type="pathway">
    <text evidence="2">Carbohydrate metabolism; hexose metabolism.</text>
</comment>
<sequence>MNEKQTAALRELESQFALPETKLREIIDSFIKAMEEGLEANGRNLAMIPTFVTGCPTGQEVGSYLALDLGGSNFRVCQVDLEG</sequence>
<dbReference type="PANTHER" id="PTHR19443:SF16">
    <property type="entry name" value="HEXOKINASE TYPE 1-RELATED"/>
    <property type="match status" value="1"/>
</dbReference>
<evidence type="ECO:0000256" key="3">
    <source>
        <dbReference type="ARBA" id="ARBA00023152"/>
    </source>
</evidence>
<proteinExistence type="inferred from homology"/>
<dbReference type="PROSITE" id="PS51748">
    <property type="entry name" value="HEXOKINASE_2"/>
    <property type="match status" value="1"/>
</dbReference>
<evidence type="ECO:0000256" key="2">
    <source>
        <dbReference type="ARBA" id="ARBA00005028"/>
    </source>
</evidence>
<dbReference type="Gene3D" id="3.30.420.40">
    <property type="match status" value="1"/>
</dbReference>
<dbReference type="InterPro" id="IPR022672">
    <property type="entry name" value="Hexokinase_N"/>
</dbReference>
<evidence type="ECO:0000256" key="1">
    <source>
        <dbReference type="ARBA" id="ARBA00004888"/>
    </source>
</evidence>
<name>A0ABR2WFP2_9FUNG</name>
<gene>
    <name evidence="8" type="ORF">K7432_015801</name>
</gene>
<keyword evidence="9" id="KW-1185">Reference proteome</keyword>
<dbReference type="Proteomes" id="UP001479436">
    <property type="component" value="Unassembled WGS sequence"/>
</dbReference>
<evidence type="ECO:0000313" key="8">
    <source>
        <dbReference type="EMBL" id="KAK9760317.1"/>
    </source>
</evidence>
<keyword evidence="6" id="KW-0418">Kinase</keyword>
<evidence type="ECO:0000256" key="5">
    <source>
        <dbReference type="ARBA" id="ARBA00047905"/>
    </source>
</evidence>
<organism evidence="8 9">
    <name type="scientific">Basidiobolus ranarum</name>
    <dbReference type="NCBI Taxonomy" id="34480"/>
    <lineage>
        <taxon>Eukaryota</taxon>
        <taxon>Fungi</taxon>
        <taxon>Fungi incertae sedis</taxon>
        <taxon>Zoopagomycota</taxon>
        <taxon>Entomophthoromycotina</taxon>
        <taxon>Basidiobolomycetes</taxon>
        <taxon>Basidiobolales</taxon>
        <taxon>Basidiobolaceae</taxon>
        <taxon>Basidiobolus</taxon>
    </lineage>
</organism>
<evidence type="ECO:0000259" key="7">
    <source>
        <dbReference type="Pfam" id="PF00349"/>
    </source>
</evidence>
<dbReference type="EMBL" id="JASJQH010002282">
    <property type="protein sequence ID" value="KAK9760317.1"/>
    <property type="molecule type" value="Genomic_DNA"/>
</dbReference>
<comment type="caution">
    <text evidence="8">The sequence shown here is derived from an EMBL/GenBank/DDBJ whole genome shotgun (WGS) entry which is preliminary data.</text>
</comment>
<keyword evidence="6" id="KW-0547">Nucleotide-binding</keyword>
<keyword evidence="3 6" id="KW-0324">Glycolysis</keyword>
<dbReference type="EC" id="2.7.1.-" evidence="6"/>
<comment type="catalytic activity">
    <reaction evidence="5">
        <text>D-fructose + ATP = D-fructose 6-phosphate + ADP + H(+)</text>
        <dbReference type="Rhea" id="RHEA:16125"/>
        <dbReference type="ChEBI" id="CHEBI:15378"/>
        <dbReference type="ChEBI" id="CHEBI:30616"/>
        <dbReference type="ChEBI" id="CHEBI:37721"/>
        <dbReference type="ChEBI" id="CHEBI:61527"/>
        <dbReference type="ChEBI" id="CHEBI:456216"/>
        <dbReference type="EC" id="2.7.1.1"/>
    </reaction>
    <physiologicalReaction direction="left-to-right" evidence="5">
        <dbReference type="Rhea" id="RHEA:16126"/>
    </physiologicalReaction>
</comment>
<feature type="domain" description="Hexokinase N-terminal" evidence="7">
    <location>
        <begin position="9"/>
        <end position="83"/>
    </location>
</feature>